<dbReference type="InterPro" id="IPR042099">
    <property type="entry name" value="ANL_N_sf"/>
</dbReference>
<dbReference type="GO" id="GO:0006631">
    <property type="term" value="P:fatty acid metabolic process"/>
    <property type="evidence" value="ECO:0007669"/>
    <property type="project" value="TreeGrafter"/>
</dbReference>
<evidence type="ECO:0008006" key="5">
    <source>
        <dbReference type="Google" id="ProtNLM"/>
    </source>
</evidence>
<dbReference type="VEuPathDB" id="FungiDB:A1O7_01368"/>
<dbReference type="GO" id="GO:0031956">
    <property type="term" value="F:medium-chain fatty acid-CoA ligase activity"/>
    <property type="evidence" value="ECO:0007669"/>
    <property type="project" value="TreeGrafter"/>
</dbReference>
<protein>
    <recommendedName>
        <fullName evidence="5">AMP-dependent synthetase/ligase domain-containing protein</fullName>
    </recommendedName>
</protein>
<dbReference type="Gene3D" id="3.40.50.12780">
    <property type="entry name" value="N-terminal domain of ligase-like"/>
    <property type="match status" value="1"/>
</dbReference>
<dbReference type="InterPro" id="IPR045851">
    <property type="entry name" value="AMP-bd_C_sf"/>
</dbReference>
<dbReference type="CDD" id="cd05941">
    <property type="entry name" value="MCS"/>
    <property type="match status" value="1"/>
</dbReference>
<dbReference type="OrthoDB" id="2962993at2759"/>
<evidence type="ECO:0000259" key="1">
    <source>
        <dbReference type="Pfam" id="PF00501"/>
    </source>
</evidence>
<gene>
    <name evidence="3" type="ORF">A1O7_01368</name>
</gene>
<feature type="domain" description="AMP-binding enzyme C-terminal" evidence="2">
    <location>
        <begin position="527"/>
        <end position="610"/>
    </location>
</feature>
<evidence type="ECO:0000313" key="4">
    <source>
        <dbReference type="Proteomes" id="UP000019473"/>
    </source>
</evidence>
<evidence type="ECO:0000313" key="3">
    <source>
        <dbReference type="EMBL" id="EXJ65029.1"/>
    </source>
</evidence>
<dbReference type="STRING" id="1182544.W9X3G2"/>
<reference evidence="3 4" key="1">
    <citation type="submission" date="2013-03" db="EMBL/GenBank/DDBJ databases">
        <title>The Genome Sequence of Cladophialophora yegresii CBS 114405.</title>
        <authorList>
            <consortium name="The Broad Institute Genomics Platform"/>
            <person name="Cuomo C."/>
            <person name="de Hoog S."/>
            <person name="Gorbushina A."/>
            <person name="Walker B."/>
            <person name="Young S.K."/>
            <person name="Zeng Q."/>
            <person name="Gargeya S."/>
            <person name="Fitzgerald M."/>
            <person name="Haas B."/>
            <person name="Abouelleil A."/>
            <person name="Allen A.W."/>
            <person name="Alvarado L."/>
            <person name="Arachchi H.M."/>
            <person name="Berlin A.M."/>
            <person name="Chapman S.B."/>
            <person name="Gainer-Dewar J."/>
            <person name="Goldberg J."/>
            <person name="Griggs A."/>
            <person name="Gujja S."/>
            <person name="Hansen M."/>
            <person name="Howarth C."/>
            <person name="Imamovic A."/>
            <person name="Ireland A."/>
            <person name="Larimer J."/>
            <person name="McCowan C."/>
            <person name="Murphy C."/>
            <person name="Pearson M."/>
            <person name="Poon T.W."/>
            <person name="Priest M."/>
            <person name="Roberts A."/>
            <person name="Saif S."/>
            <person name="Shea T."/>
            <person name="Sisk P."/>
            <person name="Sykes S."/>
            <person name="Wortman J."/>
            <person name="Nusbaum C."/>
            <person name="Birren B."/>
        </authorList>
    </citation>
    <scope>NUCLEOTIDE SEQUENCE [LARGE SCALE GENOMIC DNA]</scope>
    <source>
        <strain evidence="3 4">CBS 114405</strain>
    </source>
</reference>
<dbReference type="PANTHER" id="PTHR43201">
    <property type="entry name" value="ACYL-COA SYNTHETASE"/>
    <property type="match status" value="1"/>
</dbReference>
<dbReference type="Gene3D" id="3.30.300.30">
    <property type="match status" value="1"/>
</dbReference>
<dbReference type="Proteomes" id="UP000019473">
    <property type="component" value="Unassembled WGS sequence"/>
</dbReference>
<dbReference type="EMBL" id="AMGW01000001">
    <property type="protein sequence ID" value="EXJ65029.1"/>
    <property type="molecule type" value="Genomic_DNA"/>
</dbReference>
<dbReference type="InterPro" id="IPR025110">
    <property type="entry name" value="AMP-bd_C"/>
</dbReference>
<dbReference type="PANTHER" id="PTHR43201:SF28">
    <property type="entry name" value="ENZYME, PUTATIVE (AFU_ORTHOLOGUE AFUA_7G01530)-RELATED"/>
    <property type="match status" value="1"/>
</dbReference>
<dbReference type="GeneID" id="19175981"/>
<comment type="caution">
    <text evidence="3">The sequence shown here is derived from an EMBL/GenBank/DDBJ whole genome shotgun (WGS) entry which is preliminary data.</text>
</comment>
<dbReference type="AlphaFoldDB" id="W9X3G2"/>
<feature type="domain" description="AMP-dependent synthetase/ligase" evidence="1">
    <location>
        <begin position="64"/>
        <end position="454"/>
    </location>
</feature>
<keyword evidence="4" id="KW-1185">Reference proteome</keyword>
<dbReference type="InterPro" id="IPR000873">
    <property type="entry name" value="AMP-dep_synth/lig_dom"/>
</dbReference>
<name>W9X3G2_9EURO</name>
<dbReference type="RefSeq" id="XP_007753596.1">
    <property type="nucleotide sequence ID" value="XM_007755406.1"/>
</dbReference>
<dbReference type="Pfam" id="PF00501">
    <property type="entry name" value="AMP-binding"/>
    <property type="match status" value="1"/>
</dbReference>
<proteinExistence type="predicted"/>
<accession>W9X3G2</accession>
<dbReference type="Pfam" id="PF13193">
    <property type="entry name" value="AMP-binding_C"/>
    <property type="match status" value="1"/>
</dbReference>
<evidence type="ECO:0000259" key="2">
    <source>
        <dbReference type="Pfam" id="PF13193"/>
    </source>
</evidence>
<dbReference type="SUPFAM" id="SSF56801">
    <property type="entry name" value="Acetyl-CoA synthetase-like"/>
    <property type="match status" value="1"/>
</dbReference>
<sequence length="622" mass="68465">MAAFGTVRRLVKTPLIRSSPYKAVSIVAAATRRCRKFGASFSRRSLYDLQVRWSSTLPPTPIFEAIANHDPTSSAIIHGASGRKFSYGSLLHDIVAGRDRLSALAEGRPLSGERIAFLAENSYDYVVTFLSILSHDAIAVPLAHSHPILELRYILENSEASLFLSTEKFREKAKEVVKDGRHTPKLKILSKVYQGAEEREAIRFNSGTLENGGLMLYTSGTTNRPKGVVLSMSNMTAQARSLVAAWKYSPSDLLLHVLPLHHIHGTINALFVPLMAGSAIEFAYPFNPDTVWKRLAMPFLPSSSPSDAQRRPVTFLTAVPTIYNRLLATHPTLPPKLQSATRKAISPKHLRLNISGSAALPTPIKQAWTSLSGGNVLLERYGMTEVGMALSCGLAFGDRVDGSVGWPLPGVDVRLVDTETNTIIPSSEEFHKDTGKPREGEIQLRGPTIFREYFRNPTATVKEFVDPDDKDTNREKWFKTGDIAVRRSIPGAGQSDQPWARGPMYFILGRLSVDIIKVGGEKVSALEIERELLSLPEISEAAVVGLPDEKWGQKVAAVIVLSQKGNLGKEGGKDWGIMDLRRALKNRLAMHKMPVEVRVVQSIPRNAMGKINKKVLVKDVFG</sequence>
<organism evidence="3 4">
    <name type="scientific">Cladophialophora yegresii CBS 114405</name>
    <dbReference type="NCBI Taxonomy" id="1182544"/>
    <lineage>
        <taxon>Eukaryota</taxon>
        <taxon>Fungi</taxon>
        <taxon>Dikarya</taxon>
        <taxon>Ascomycota</taxon>
        <taxon>Pezizomycotina</taxon>
        <taxon>Eurotiomycetes</taxon>
        <taxon>Chaetothyriomycetidae</taxon>
        <taxon>Chaetothyriales</taxon>
        <taxon>Herpotrichiellaceae</taxon>
        <taxon>Cladophialophora</taxon>
    </lineage>
</organism>
<dbReference type="eggNOG" id="KOG1176">
    <property type="taxonomic scope" value="Eukaryota"/>
</dbReference>
<dbReference type="HOGENOM" id="CLU_000022_59_11_1"/>